<dbReference type="OrthoDB" id="345793at2759"/>
<evidence type="ECO:0000256" key="1">
    <source>
        <dbReference type="SAM" id="Coils"/>
    </source>
</evidence>
<dbReference type="AlphaFoldDB" id="U6ML05"/>
<evidence type="ECO:0000313" key="2">
    <source>
        <dbReference type="EMBL" id="CDJ64932.1"/>
    </source>
</evidence>
<keyword evidence="1" id="KW-0175">Coiled coil</keyword>
<organism evidence="2 3">
    <name type="scientific">Eimeria necatrix</name>
    <dbReference type="NCBI Taxonomy" id="51315"/>
    <lineage>
        <taxon>Eukaryota</taxon>
        <taxon>Sar</taxon>
        <taxon>Alveolata</taxon>
        <taxon>Apicomplexa</taxon>
        <taxon>Conoidasida</taxon>
        <taxon>Coccidia</taxon>
        <taxon>Eucoccidiorida</taxon>
        <taxon>Eimeriorina</taxon>
        <taxon>Eimeriidae</taxon>
        <taxon>Eimeria</taxon>
    </lineage>
</organism>
<protein>
    <submittedName>
        <fullName evidence="2">Uncharacterized protein</fullName>
    </submittedName>
</protein>
<name>U6ML05_9EIME</name>
<sequence length="132" mass="15045">MSAPDLDFGLHIETARLQEFLAQLLRSQELIQRRQDELTSTVDALLKKLDSGEHGIEEQQQVLQKLQSDIASLSERLDSFDKLRIGEKMERYDSDHNDIKAFQSQISQLDSKVGSADLAHTHWGLRSGWKLA</sequence>
<dbReference type="SUPFAM" id="SSF57997">
    <property type="entry name" value="Tropomyosin"/>
    <property type="match status" value="1"/>
</dbReference>
<evidence type="ECO:0000313" key="3">
    <source>
        <dbReference type="Proteomes" id="UP000030754"/>
    </source>
</evidence>
<dbReference type="RefSeq" id="XP_013433399.1">
    <property type="nucleotide sequence ID" value="XM_013577945.1"/>
</dbReference>
<reference evidence="2" key="1">
    <citation type="submission" date="2013-10" db="EMBL/GenBank/DDBJ databases">
        <title>Genomic analysis of the causative agents of coccidiosis in chickens.</title>
        <authorList>
            <person name="Reid A.J."/>
            <person name="Blake D."/>
            <person name="Billington K."/>
            <person name="Browne H."/>
            <person name="Dunn M."/>
            <person name="Hung S."/>
            <person name="Kawahara F."/>
            <person name="Miranda-Saavedra D."/>
            <person name="Mourier T."/>
            <person name="Nagra H."/>
            <person name="Otto T.D."/>
            <person name="Rawlings N."/>
            <person name="Sanchez A."/>
            <person name="Sanders M."/>
            <person name="Subramaniam C."/>
            <person name="Tay Y."/>
            <person name="Dear P."/>
            <person name="Doerig C."/>
            <person name="Gruber A."/>
            <person name="Parkinson J."/>
            <person name="Shirley M."/>
            <person name="Wan K.L."/>
            <person name="Berriman M."/>
            <person name="Tomley F."/>
            <person name="Pain A."/>
        </authorList>
    </citation>
    <scope>NUCLEOTIDE SEQUENCE [LARGE SCALE GENOMIC DNA]</scope>
    <source>
        <strain evidence="2">Houghton</strain>
    </source>
</reference>
<gene>
    <name evidence="2" type="ORF">ENH_00085410</name>
</gene>
<proteinExistence type="predicted"/>
<feature type="coiled-coil region" evidence="1">
    <location>
        <begin position="56"/>
        <end position="83"/>
    </location>
</feature>
<keyword evidence="3" id="KW-1185">Reference proteome</keyword>
<dbReference type="Proteomes" id="UP000030754">
    <property type="component" value="Unassembled WGS sequence"/>
</dbReference>
<dbReference type="VEuPathDB" id="ToxoDB:ENH_00085410"/>
<dbReference type="GeneID" id="25478668"/>
<accession>U6ML05</accession>
<reference evidence="2" key="2">
    <citation type="submission" date="2013-10" db="EMBL/GenBank/DDBJ databases">
        <authorList>
            <person name="Aslett M."/>
        </authorList>
    </citation>
    <scope>NUCLEOTIDE SEQUENCE [LARGE SCALE GENOMIC DNA]</scope>
    <source>
        <strain evidence="2">Houghton</strain>
    </source>
</reference>
<dbReference type="EMBL" id="HG723037">
    <property type="protein sequence ID" value="CDJ64932.1"/>
    <property type="molecule type" value="Genomic_DNA"/>
</dbReference>